<accession>A0A4Q7X379</accession>
<evidence type="ECO:0000313" key="2">
    <source>
        <dbReference type="Proteomes" id="UP000292027"/>
    </source>
</evidence>
<dbReference type="Proteomes" id="UP000292027">
    <property type="component" value="Unassembled WGS sequence"/>
</dbReference>
<dbReference type="RefSeq" id="WP_130445340.1">
    <property type="nucleotide sequence ID" value="NZ_SHKR01000012.1"/>
</dbReference>
<dbReference type="EMBL" id="SHKR01000012">
    <property type="protein sequence ID" value="RZU16429.1"/>
    <property type="molecule type" value="Genomic_DNA"/>
</dbReference>
<reference evidence="1 2" key="1">
    <citation type="journal article" date="2015" name="Stand. Genomic Sci.">
        <title>Genomic Encyclopedia of Bacterial and Archaeal Type Strains, Phase III: the genomes of soil and plant-associated and newly described type strains.</title>
        <authorList>
            <person name="Whitman W.B."/>
            <person name="Woyke T."/>
            <person name="Klenk H.P."/>
            <person name="Zhou Y."/>
            <person name="Lilburn T.G."/>
            <person name="Beck B.J."/>
            <person name="De Vos P."/>
            <person name="Vandamme P."/>
            <person name="Eisen J.A."/>
            <person name="Garrity G."/>
            <person name="Hugenholtz P."/>
            <person name="Kyrpides N.C."/>
        </authorList>
    </citation>
    <scope>NUCLEOTIDE SEQUENCE [LARGE SCALE GENOMIC DNA]</scope>
    <source>
        <strain evidence="1 2">VKM Ac-2540</strain>
    </source>
</reference>
<comment type="caution">
    <text evidence="1">The sequence shown here is derived from an EMBL/GenBank/DDBJ whole genome shotgun (WGS) entry which is preliminary data.</text>
</comment>
<gene>
    <name evidence="1" type="ORF">EV645_3994</name>
</gene>
<evidence type="ECO:0000313" key="1">
    <source>
        <dbReference type="EMBL" id="RZU16429.1"/>
    </source>
</evidence>
<dbReference type="AlphaFoldDB" id="A0A4Q7X379"/>
<organism evidence="1 2">
    <name type="scientific">Kribbella rubisoli</name>
    <dbReference type="NCBI Taxonomy" id="3075929"/>
    <lineage>
        <taxon>Bacteria</taxon>
        <taxon>Bacillati</taxon>
        <taxon>Actinomycetota</taxon>
        <taxon>Actinomycetes</taxon>
        <taxon>Propionibacteriales</taxon>
        <taxon>Kribbellaceae</taxon>
        <taxon>Kribbella</taxon>
    </lineage>
</organism>
<keyword evidence="2" id="KW-1185">Reference proteome</keyword>
<protein>
    <submittedName>
        <fullName evidence="1">Uncharacterized protein</fullName>
    </submittedName>
</protein>
<proteinExistence type="predicted"/>
<name>A0A4Q7X379_9ACTN</name>
<sequence>MIANVLATARWHVRRRWRRLRSGARHRAQRRAAGMAGHMTWFECYSMALDAFDLALGPSGGEAERLLLRLFLPLNASEMTQVAVAMAMLGRPGLMDSHQHEDLELMKLQLAWIWTPEMER</sequence>